<dbReference type="OrthoDB" id="105902at2157"/>
<dbReference type="RefSeq" id="WP_058572605.1">
    <property type="nucleotide sequence ID" value="NZ_LOPV01000277.1"/>
</dbReference>
<evidence type="ECO:0000256" key="1">
    <source>
        <dbReference type="ARBA" id="ARBA00023235"/>
    </source>
</evidence>
<dbReference type="Pfam" id="PF02567">
    <property type="entry name" value="PhzC-PhzF"/>
    <property type="match status" value="1"/>
</dbReference>
<dbReference type="Gene3D" id="3.10.310.10">
    <property type="entry name" value="Diaminopimelate Epimerase, Chain A, domain 1"/>
    <property type="match status" value="2"/>
</dbReference>
<evidence type="ECO:0000313" key="2">
    <source>
        <dbReference type="EMBL" id="KTG25092.1"/>
    </source>
</evidence>
<dbReference type="PANTHER" id="PTHR13774:SF39">
    <property type="entry name" value="BIOSYNTHESIS PROTEIN, PUTATIVE-RELATED"/>
    <property type="match status" value="1"/>
</dbReference>
<accession>A0A0W1SG49</accession>
<dbReference type="EMBL" id="LOPV01000277">
    <property type="protein sequence ID" value="KTG25092.1"/>
    <property type="molecule type" value="Genomic_DNA"/>
</dbReference>
<organism evidence="2 3">
    <name type="scientific">Haloferax profundi</name>
    <dbReference type="NCBI Taxonomy" id="1544718"/>
    <lineage>
        <taxon>Archaea</taxon>
        <taxon>Methanobacteriati</taxon>
        <taxon>Methanobacteriota</taxon>
        <taxon>Stenosarchaea group</taxon>
        <taxon>Halobacteria</taxon>
        <taxon>Halobacteriales</taxon>
        <taxon>Haloferacaceae</taxon>
        <taxon>Haloferax</taxon>
    </lineage>
</organism>
<dbReference type="GO" id="GO:0016853">
    <property type="term" value="F:isomerase activity"/>
    <property type="evidence" value="ECO:0007669"/>
    <property type="project" value="UniProtKB-KW"/>
</dbReference>
<keyword evidence="1" id="KW-0413">Isomerase</keyword>
<comment type="caution">
    <text evidence="2">The sequence shown here is derived from an EMBL/GenBank/DDBJ whole genome shotgun (WGS) entry which is preliminary data.</text>
</comment>
<dbReference type="NCBIfam" id="TIGR00654">
    <property type="entry name" value="PhzF_family"/>
    <property type="match status" value="1"/>
</dbReference>
<dbReference type="Proteomes" id="UP000053157">
    <property type="component" value="Unassembled WGS sequence"/>
</dbReference>
<proteinExistence type="predicted"/>
<dbReference type="GO" id="GO:0005737">
    <property type="term" value="C:cytoplasm"/>
    <property type="evidence" value="ECO:0007669"/>
    <property type="project" value="TreeGrafter"/>
</dbReference>
<protein>
    <submittedName>
        <fullName evidence="2">PhzF family phenazine biosynthesis protein</fullName>
    </submittedName>
</protein>
<keyword evidence="3" id="KW-1185">Reference proteome</keyword>
<dbReference type="PANTHER" id="PTHR13774">
    <property type="entry name" value="PHENAZINE BIOSYNTHESIS PROTEIN"/>
    <property type="match status" value="1"/>
</dbReference>
<dbReference type="SUPFAM" id="SSF54506">
    <property type="entry name" value="Diaminopimelate epimerase-like"/>
    <property type="match status" value="1"/>
</dbReference>
<name>A0A0W1SG49_9EURY</name>
<evidence type="ECO:0000313" key="3">
    <source>
        <dbReference type="Proteomes" id="UP000053157"/>
    </source>
</evidence>
<reference evidence="2 3" key="1">
    <citation type="submission" date="2015-12" db="EMBL/GenBank/DDBJ databases">
        <title>Haloferax profundi sp. nov. isolated from the Discovery deep brine-seawater interface in the Red Sea.</title>
        <authorList>
            <person name="Zhang G."/>
            <person name="Stingl U."/>
            <person name="Rashid M."/>
        </authorList>
    </citation>
    <scope>NUCLEOTIDE SEQUENCE [LARGE SCALE GENOMIC DNA]</scope>
    <source>
        <strain evidence="2 3">SB29</strain>
    </source>
</reference>
<dbReference type="AlphaFoldDB" id="A0A0W1SG49"/>
<sequence>MDRRRALLVDAFTTEPLSGNVAGVVPDADGLDAEQMRAVAAELGASETAFVCSSASADRRIRYFTPTQEIDLCGHATIAAHAHLAAERTIEPGTHTLETNVGTLDIEIGELGEVWMTQDTATVRPLDVDYDRIAEMLGVDVASLRDVGADLPVALASTGLPFVVVPVNFLEHLSSAAPDMDAIAEFAAEHDAAGVYAFTFDAIDADSTLHARCFAPGVGITEDPATGTASGACGAYLRQVGAFDSVPDELRFEQGHFVDRPSLVRVTVGEQIRVGGRAVQSLDGEVTIPEFDTDDIIEA</sequence>
<dbReference type="InterPro" id="IPR003719">
    <property type="entry name" value="Phenazine_PhzF-like"/>
</dbReference>
<gene>
    <name evidence="2" type="ORF">AUR66_01015</name>
</gene>
<dbReference type="PIRSF" id="PIRSF016184">
    <property type="entry name" value="PhzC_PhzF"/>
    <property type="match status" value="1"/>
</dbReference>